<dbReference type="Pfam" id="PF01565">
    <property type="entry name" value="FAD_binding_4"/>
    <property type="match status" value="1"/>
</dbReference>
<evidence type="ECO:0000256" key="2">
    <source>
        <dbReference type="ARBA" id="ARBA00022603"/>
    </source>
</evidence>
<dbReference type="Pfam" id="PF08031">
    <property type="entry name" value="BBE"/>
    <property type="match status" value="1"/>
</dbReference>
<evidence type="ECO:0000256" key="1">
    <source>
        <dbReference type="ARBA" id="ARBA00005466"/>
    </source>
</evidence>
<evidence type="ECO:0000313" key="7">
    <source>
        <dbReference type="Proteomes" id="UP000649114"/>
    </source>
</evidence>
<organism evidence="6 7">
    <name type="scientific">Aspergillus lentulus</name>
    <dbReference type="NCBI Taxonomy" id="293939"/>
    <lineage>
        <taxon>Eukaryota</taxon>
        <taxon>Fungi</taxon>
        <taxon>Dikarya</taxon>
        <taxon>Ascomycota</taxon>
        <taxon>Pezizomycotina</taxon>
        <taxon>Eurotiomycetes</taxon>
        <taxon>Eurotiomycetidae</taxon>
        <taxon>Eurotiales</taxon>
        <taxon>Aspergillaceae</taxon>
        <taxon>Aspergillus</taxon>
        <taxon>Aspergillus subgen. Fumigati</taxon>
    </lineage>
</organism>
<dbReference type="InterPro" id="IPR029063">
    <property type="entry name" value="SAM-dependent_MTases_sf"/>
</dbReference>
<dbReference type="SUPFAM" id="SSF56176">
    <property type="entry name" value="FAD-binding/transporter-associated domain-like"/>
    <property type="match status" value="1"/>
</dbReference>
<dbReference type="Gene3D" id="3.30.465.10">
    <property type="match status" value="2"/>
</dbReference>
<evidence type="ECO:0000313" key="6">
    <source>
        <dbReference type="EMBL" id="KAF4207529.1"/>
    </source>
</evidence>
<dbReference type="GO" id="GO:0032259">
    <property type="term" value="P:methylation"/>
    <property type="evidence" value="ECO:0007669"/>
    <property type="project" value="UniProtKB-KW"/>
</dbReference>
<feature type="domain" description="FAD-binding PCMH-type" evidence="5">
    <location>
        <begin position="118"/>
        <end position="302"/>
    </location>
</feature>
<dbReference type="GO" id="GO:0071949">
    <property type="term" value="F:FAD binding"/>
    <property type="evidence" value="ECO:0007669"/>
    <property type="project" value="InterPro"/>
</dbReference>
<feature type="chain" id="PRO_5042886877" description="FAD-binding PCMH-type domain-containing protein" evidence="4">
    <location>
        <begin position="22"/>
        <end position="953"/>
    </location>
</feature>
<sequence length="953" mass="105663">MTLIFSSILGAFLGCIWLGFSDTMTCRCRPGEPCWPAASEWTALNTSLRGDLLEVRPVAHVCHDPFYNYPACQNLANLARDSGWRGSQPGALQGWIWETGRTEDETCHAHSPRGARCHQGRIPLYSAAVESVDQVQAAVRFAQRHRVRLVVRNTGHDTAGRSSAPDSFQIHTHRMKQIEYHDNFRAISSDIDQGPAVSVGAGVILGEMYARGARDGWVVVGGECPTVGATGGFLQGGGVSSFHSFVNGLAVDNVLEFEIVTAKGEVVVANSSQNPDLFWALRGGGGGTFGVVTRATMRVHHNDPVCISEVAVSGHRNNPLLWTRGVAGLFSVLRSFNQQGIPGQFILQPLSEHQVNASLTLYSMKTTDTRRAAENMLSIVKVLESTTLPFTLASRCLSKVSDVLRKESDILPANYGILTGSVLVSEDLFNSEQGPLHLANHLEQFPMGQGDLLFTSNLGGNVTANTEKKHTDTSMHQAWRQAAHLINYVRNVSTPTAQEKARSLEELHSVQMRKLYNIEPGFRVSYRNLGDHLEGDAPQVYWGANYRRLLEIKRKWDPEDLFVSQLGVGSEGWADDQMCVLHMAVRDGVPDIEQWQEQKTTGKNGSNNSFDSTTMTMSTPPIIDIRQSKFESSIPDQVVKGLKENVKTLPALLFYSTEGIQHWNHHSHAADFYPRHEELRILKAEASKMAASIAENSLVVDMGSASLDKVILLLDAFEELKKSITYYALDLSYSELASNLQAIPMDRFHHVRFAALHGTFDDGLHWLQNTPEIHHLPRCILIFGLTIGNFSRENAAGFLRNIAQSALTTSPTQSSIIVSLDSCKLPTKILRAYTADGVVPFALASLGYANSLFHPKGNGKIFNEEDWYFHSEWNYALGRHEASLITRSKDVRLGAPLETVIVRRDEKIRFGCSYKYDRDERDQLFRSASLQDVAVWTAAACDVAFYQLRLLPN</sequence>
<dbReference type="PROSITE" id="PS51387">
    <property type="entry name" value="FAD_PCMH"/>
    <property type="match status" value="1"/>
</dbReference>
<dbReference type="Pfam" id="PF10017">
    <property type="entry name" value="Methyltransf_33"/>
    <property type="match status" value="1"/>
</dbReference>
<dbReference type="InterPro" id="IPR019257">
    <property type="entry name" value="MeTrfase_dom"/>
</dbReference>
<name>A0AAN5YUA6_ASPLE</name>
<protein>
    <recommendedName>
        <fullName evidence="5">FAD-binding PCMH-type domain-containing protein</fullName>
    </recommendedName>
</protein>
<dbReference type="GO" id="GO:0008168">
    <property type="term" value="F:methyltransferase activity"/>
    <property type="evidence" value="ECO:0007669"/>
    <property type="project" value="UniProtKB-KW"/>
</dbReference>
<dbReference type="PANTHER" id="PTHR43397:SF1">
    <property type="entry name" value="ERGOTHIONEINE BIOSYNTHESIS PROTEIN 1"/>
    <property type="match status" value="1"/>
</dbReference>
<keyword evidence="3" id="KW-0808">Transferase</keyword>
<feature type="signal peptide" evidence="4">
    <location>
        <begin position="1"/>
        <end position="21"/>
    </location>
</feature>
<dbReference type="InterPro" id="IPR036318">
    <property type="entry name" value="FAD-bd_PCMH-like_sf"/>
</dbReference>
<evidence type="ECO:0000259" key="5">
    <source>
        <dbReference type="PROSITE" id="PS51387"/>
    </source>
</evidence>
<dbReference type="Gene3D" id="3.40.50.150">
    <property type="entry name" value="Vaccinia Virus protein VP39"/>
    <property type="match status" value="1"/>
</dbReference>
<evidence type="ECO:0000256" key="3">
    <source>
        <dbReference type="ARBA" id="ARBA00022679"/>
    </source>
</evidence>
<dbReference type="InterPro" id="IPR016169">
    <property type="entry name" value="FAD-bd_PCMH_sub2"/>
</dbReference>
<dbReference type="EMBL" id="JAAAPU010000018">
    <property type="protein sequence ID" value="KAF4207529.1"/>
    <property type="molecule type" value="Genomic_DNA"/>
</dbReference>
<reference evidence="6" key="1">
    <citation type="journal article" date="2020" name="bioRxiv">
        <title>Genomic and phenotypic heterogeneity of clinical isolates of the human pathogens Aspergillus fumigatus, Aspergillus lentulus and Aspergillus fumigatiaffinis.</title>
        <authorList>
            <person name="dos Santos R.A.C."/>
            <person name="Steenwyk J.L."/>
            <person name="Rivero-Menendez O."/>
            <person name="Mead M.E."/>
            <person name="Silva L.P."/>
            <person name="Bastos R.W."/>
            <person name="Alastruey-Izquierdo A."/>
            <person name="Goldman G.H."/>
            <person name="Rokas A."/>
        </authorList>
    </citation>
    <scope>NUCLEOTIDE SEQUENCE</scope>
    <source>
        <strain evidence="6">CNM-CM8927</strain>
    </source>
</reference>
<dbReference type="PANTHER" id="PTHR43397">
    <property type="entry name" value="ERGOTHIONEINE BIOSYNTHESIS PROTEIN 1"/>
    <property type="match status" value="1"/>
</dbReference>
<dbReference type="NCBIfam" id="TIGR03439">
    <property type="entry name" value="methyl_EasF"/>
    <property type="match status" value="1"/>
</dbReference>
<comment type="similarity">
    <text evidence="1">Belongs to the oxygen-dependent FAD-linked oxidoreductase family.</text>
</comment>
<proteinExistence type="inferred from homology"/>
<dbReference type="AlphaFoldDB" id="A0AAN5YUA6"/>
<dbReference type="InterPro" id="IPR006094">
    <property type="entry name" value="Oxid_FAD_bind_N"/>
</dbReference>
<comment type="caution">
    <text evidence="6">The sequence shown here is derived from an EMBL/GenBank/DDBJ whole genome shotgun (WGS) entry which is preliminary data.</text>
</comment>
<dbReference type="Proteomes" id="UP000649114">
    <property type="component" value="Unassembled WGS sequence"/>
</dbReference>
<dbReference type="InterPro" id="IPR017805">
    <property type="entry name" value="SAM_MeTrfase_EasF-type_put"/>
</dbReference>
<reference evidence="6" key="2">
    <citation type="submission" date="2020-04" db="EMBL/GenBank/DDBJ databases">
        <authorList>
            <person name="Santos R.A.C."/>
            <person name="Steenwyk J.L."/>
            <person name="Rivero-Menendez O."/>
            <person name="Mead M.E."/>
            <person name="Silva L.P."/>
            <person name="Bastos R.W."/>
            <person name="Alastruey-Izquierdo A."/>
            <person name="Goldman G.H."/>
            <person name="Rokas A."/>
        </authorList>
    </citation>
    <scope>NUCLEOTIDE SEQUENCE</scope>
    <source>
        <strain evidence="6">CNM-CM8927</strain>
    </source>
</reference>
<gene>
    <name evidence="6" type="ORF">CNMCM8927_002934</name>
</gene>
<accession>A0AAN5YUA6</accession>
<dbReference type="InterPro" id="IPR051128">
    <property type="entry name" value="EgtD_Methyltrsf_superfamily"/>
</dbReference>
<dbReference type="InterPro" id="IPR016166">
    <property type="entry name" value="FAD-bd_PCMH"/>
</dbReference>
<evidence type="ECO:0000256" key="4">
    <source>
        <dbReference type="SAM" id="SignalP"/>
    </source>
</evidence>
<dbReference type="GO" id="GO:0016491">
    <property type="term" value="F:oxidoreductase activity"/>
    <property type="evidence" value="ECO:0007669"/>
    <property type="project" value="InterPro"/>
</dbReference>
<dbReference type="InterPro" id="IPR012951">
    <property type="entry name" value="BBE"/>
</dbReference>
<keyword evidence="2" id="KW-0489">Methyltransferase</keyword>
<keyword evidence="4" id="KW-0732">Signal</keyword>